<keyword evidence="4" id="KW-1185">Reference proteome</keyword>
<dbReference type="Gene3D" id="3.20.20.70">
    <property type="entry name" value="Aldolase class I"/>
    <property type="match status" value="1"/>
</dbReference>
<dbReference type="eggNOG" id="COG0191">
    <property type="taxonomic scope" value="Bacteria"/>
</dbReference>
<dbReference type="GO" id="GO:0009025">
    <property type="term" value="F:tagatose-bisphosphate aldolase activity"/>
    <property type="evidence" value="ECO:0007669"/>
    <property type="project" value="UniProtKB-EC"/>
</dbReference>
<dbReference type="PIRSF" id="PIRSF001359">
    <property type="entry name" value="F_bP_aldolase_II"/>
    <property type="match status" value="1"/>
</dbReference>
<dbReference type="HOGENOM" id="CLU_040088_1_0_11"/>
<dbReference type="PANTHER" id="PTHR30304:SF0">
    <property type="entry name" value="D-TAGATOSE-1,6-BISPHOSPHATE ALDOLASE SUBUNIT GATY-RELATED"/>
    <property type="match status" value="1"/>
</dbReference>
<dbReference type="STRING" id="633147.Olsu_0672"/>
<keyword evidence="2" id="KW-0479">Metal-binding</keyword>
<evidence type="ECO:0000313" key="3">
    <source>
        <dbReference type="EMBL" id="ADK67786.1"/>
    </source>
</evidence>
<feature type="binding site" evidence="2">
    <location>
        <position position="200"/>
    </location>
    <ligand>
        <name>Zn(2+)</name>
        <dbReference type="ChEBI" id="CHEBI:29105"/>
        <label>1</label>
        <note>catalytic</note>
    </ligand>
</feature>
<evidence type="ECO:0000256" key="2">
    <source>
        <dbReference type="PIRSR" id="PIRSR001359-3"/>
    </source>
</evidence>
<dbReference type="InterPro" id="IPR000771">
    <property type="entry name" value="FBA_II"/>
</dbReference>
<dbReference type="KEGG" id="ols:Olsu_0672"/>
<dbReference type="GO" id="GO:0008270">
    <property type="term" value="F:zinc ion binding"/>
    <property type="evidence" value="ECO:0007669"/>
    <property type="project" value="InterPro"/>
</dbReference>
<feature type="active site" description="Proton donor" evidence="1">
    <location>
        <position position="79"/>
    </location>
</feature>
<dbReference type="OrthoDB" id="9803995at2"/>
<dbReference type="GeneID" id="78512091"/>
<reference evidence="3 4" key="1">
    <citation type="journal article" date="2010" name="Stand. Genomic Sci.">
        <title>Complete genome sequence of Olsenella uli type strain (VPI D76D-27C).</title>
        <authorList>
            <person name="Goker M."/>
            <person name="Held B."/>
            <person name="Lucas S."/>
            <person name="Nolan M."/>
            <person name="Yasawong M."/>
            <person name="Glavina Del Rio T."/>
            <person name="Tice H."/>
            <person name="Cheng J.F."/>
            <person name="Bruce D."/>
            <person name="Detter J.C."/>
            <person name="Tapia R."/>
            <person name="Han C."/>
            <person name="Goodwin L."/>
            <person name="Pitluck S."/>
            <person name="Liolios K."/>
            <person name="Ivanova N."/>
            <person name="Mavromatis K."/>
            <person name="Mikhailova N."/>
            <person name="Pati A."/>
            <person name="Chen A."/>
            <person name="Palaniappan K."/>
            <person name="Land M."/>
            <person name="Hauser L."/>
            <person name="Chang Y.J."/>
            <person name="Jeffries C.D."/>
            <person name="Rohde M."/>
            <person name="Sikorski J."/>
            <person name="Pukall R."/>
            <person name="Woyke T."/>
            <person name="Bristow J."/>
            <person name="Eisen J.A."/>
            <person name="Markowitz V."/>
            <person name="Hugenholtz P."/>
            <person name="Kyrpides N.C."/>
            <person name="Klenk H.P."/>
            <person name="Lapidus A."/>
        </authorList>
    </citation>
    <scope>NUCLEOTIDE SEQUENCE [LARGE SCALE GENOMIC DNA]</scope>
    <source>
        <strain evidence="4">ATCC 49627 / DSM 7084 / CIP 109912 / JCM 12494 / NCIMB 702895 / VPI D76D-27C</strain>
    </source>
</reference>
<protein>
    <submittedName>
        <fullName evidence="3">Tagatose-bisphosphate aldolase</fullName>
        <ecNumber evidence="3">4.1.2.40</ecNumber>
    </submittedName>
</protein>
<dbReference type="RefSeq" id="WP_013251538.1">
    <property type="nucleotide sequence ID" value="NC_014363.1"/>
</dbReference>
<proteinExistence type="predicted"/>
<keyword evidence="2" id="KW-0862">Zinc</keyword>
<dbReference type="Pfam" id="PF01116">
    <property type="entry name" value="F_bP_aldolase"/>
    <property type="match status" value="1"/>
</dbReference>
<accession>E1QZH2</accession>
<dbReference type="GO" id="GO:0005975">
    <property type="term" value="P:carbohydrate metabolic process"/>
    <property type="evidence" value="ECO:0007669"/>
    <property type="project" value="InterPro"/>
</dbReference>
<dbReference type="AlphaFoldDB" id="E1QZH2"/>
<feature type="binding site" evidence="2">
    <location>
        <position position="80"/>
    </location>
    <ligand>
        <name>Zn(2+)</name>
        <dbReference type="ChEBI" id="CHEBI:29105"/>
        <label>1</label>
        <note>catalytic</note>
    </ligand>
</feature>
<sequence length="279" mass="29928">MYTSMIGLMKDARKNSYCIPACAVENEHSVRAILNAAEEKNSPVILISLFKVNPDINMWGRIVEDMALRVSVPVALCQDHGGTFGEAMRAIHAGFTDVMVDRSSLPFDENAGQVAEIVRVAHACGVGVEAELGHVGIGTVDDSLYTQPDQAVKFCELTGCDALAVAIGTTHGVYKNGNPHLELELLKELDEVVPVPLVLHGGSGTGDDALAMASKMGITKLNLSNDLKRGAIKELFSLGNDLMGMGAYQMYPRLTKGYQEVAAHYMDVTGSTGKADNFR</sequence>
<dbReference type="PANTHER" id="PTHR30304">
    <property type="entry name" value="D-TAGATOSE-1,6-BISPHOSPHATE ALDOLASE"/>
    <property type="match status" value="1"/>
</dbReference>
<evidence type="ECO:0000256" key="1">
    <source>
        <dbReference type="PIRSR" id="PIRSR001359-1"/>
    </source>
</evidence>
<feature type="binding site" evidence="2">
    <location>
        <position position="101"/>
    </location>
    <ligand>
        <name>Zn(2+)</name>
        <dbReference type="ChEBI" id="CHEBI:29105"/>
        <label>2</label>
    </ligand>
</feature>
<keyword evidence="3" id="KW-0456">Lyase</keyword>
<dbReference type="SUPFAM" id="SSF51569">
    <property type="entry name" value="Aldolase"/>
    <property type="match status" value="1"/>
</dbReference>
<dbReference type="InterPro" id="IPR013785">
    <property type="entry name" value="Aldolase_TIM"/>
</dbReference>
<dbReference type="PATRIC" id="fig|633147.7.peg.879"/>
<dbReference type="EC" id="4.1.2.40" evidence="3"/>
<dbReference type="InterPro" id="IPR050246">
    <property type="entry name" value="Class_II_FBP_aldolase"/>
</dbReference>
<feature type="binding site" evidence="2">
    <location>
        <position position="131"/>
    </location>
    <ligand>
        <name>Zn(2+)</name>
        <dbReference type="ChEBI" id="CHEBI:29105"/>
        <label>2</label>
    </ligand>
</feature>
<dbReference type="Proteomes" id="UP000000333">
    <property type="component" value="Chromosome"/>
</dbReference>
<evidence type="ECO:0000313" key="4">
    <source>
        <dbReference type="Proteomes" id="UP000000333"/>
    </source>
</evidence>
<feature type="binding site" evidence="2">
    <location>
        <position position="171"/>
    </location>
    <ligand>
        <name>Zn(2+)</name>
        <dbReference type="ChEBI" id="CHEBI:29105"/>
        <label>1</label>
        <note>catalytic</note>
    </ligand>
</feature>
<dbReference type="EMBL" id="CP002106">
    <property type="protein sequence ID" value="ADK67786.1"/>
    <property type="molecule type" value="Genomic_DNA"/>
</dbReference>
<name>E1QZH2_OLSUV</name>
<organism evidence="3 4">
    <name type="scientific">Olsenella uli (strain ATCC 49627 / DSM 7084 / CCUG 31166 / CIP 109912 / JCM 12494 / LMG 11480 / NCIMB 702895 / VPI D76D-27C)</name>
    <name type="common">Lactobacillus uli</name>
    <dbReference type="NCBI Taxonomy" id="633147"/>
    <lineage>
        <taxon>Bacteria</taxon>
        <taxon>Bacillati</taxon>
        <taxon>Actinomycetota</taxon>
        <taxon>Coriobacteriia</taxon>
        <taxon>Coriobacteriales</taxon>
        <taxon>Atopobiaceae</taxon>
        <taxon>Olsenella</taxon>
    </lineage>
</organism>
<comment type="cofactor">
    <cofactor evidence="2">
        <name>Zn(2+)</name>
        <dbReference type="ChEBI" id="CHEBI:29105"/>
    </cofactor>
    <text evidence="2">Binds 2 Zn(2+) ions per subunit. One is catalytic and the other provides a structural contribution.</text>
</comment>
<gene>
    <name evidence="3" type="ordered locus">Olsu_0672</name>
</gene>